<dbReference type="GO" id="GO:0009432">
    <property type="term" value="P:SOS response"/>
    <property type="evidence" value="ECO:0007669"/>
    <property type="project" value="TreeGrafter"/>
</dbReference>
<reference evidence="12" key="1">
    <citation type="journal article" date="2018" name="Antonie Van Leeuwenhoek">
        <title>Proteinivorax hydrogeniformans sp. nov., an anaerobic, haloalkaliphilic bacterium fermenting proteinaceous compounds with high hydrogen production.</title>
        <authorList>
            <person name="Boltyanskaya Y."/>
            <person name="Detkova E."/>
            <person name="Pimenov N."/>
            <person name="Kevbrin V."/>
        </authorList>
    </citation>
    <scope>NUCLEOTIDE SEQUENCE</scope>
    <source>
        <strain evidence="12">Z-710</strain>
    </source>
</reference>
<evidence type="ECO:0000256" key="1">
    <source>
        <dbReference type="ARBA" id="ARBA00003618"/>
    </source>
</evidence>
<dbReference type="GO" id="GO:0043590">
    <property type="term" value="C:bacterial nucleoid"/>
    <property type="evidence" value="ECO:0007669"/>
    <property type="project" value="TreeGrafter"/>
</dbReference>
<proteinExistence type="inferred from homology"/>
<dbReference type="GO" id="GO:0006310">
    <property type="term" value="P:DNA recombination"/>
    <property type="evidence" value="ECO:0007669"/>
    <property type="project" value="InterPro"/>
</dbReference>
<protein>
    <recommendedName>
        <fullName evidence="3 9">DNA repair protein RecN</fullName>
    </recommendedName>
    <alternativeName>
        <fullName evidence="8 9">Recombination protein N</fullName>
    </alternativeName>
</protein>
<dbReference type="GO" id="GO:0006281">
    <property type="term" value="P:DNA repair"/>
    <property type="evidence" value="ECO:0007669"/>
    <property type="project" value="UniProtKB-KW"/>
</dbReference>
<gene>
    <name evidence="12" type="primary">recN</name>
    <name evidence="12" type="ORF">PRVXH_001709</name>
</gene>
<sequence length="578" mass="65329">MVNKLIIENFALIDKLELDFDLGLNILSGETGAGKSIIVGALGLLLGGRASTESIRAGEEKSTITGLFSIREEYAEKLRQSYGIDAEDNQLIIERDVYQQGKSLVRVNGKLITVGMLKSLTRPIIDLHSQHQHHSLLDPTQHIDILDLFGEASFAKEMGIYQELYKKRIEIKRKLAKLFSNVENRERQMDLLKYEIDEIESANLYQGEEEELDKKLDKLINSQKLYDSTQNAYQQIYSGKTEASVTETLGVVATDLKAMAEKDDSLKGMTEVIENALFNLEDVSRELLAYSEGLDMDPHSLTEVENRIEEINRLKRKYGNTIEEILSYKQSKQQELDALIDSEESFKRLNGQLEEIESKILKKGFNITKTRKRIAEDISREIKANLQDMSMKDIEFFVDFSLKHDENDGIDYNGKRIAIHEEGLDVVEFLISTNPGEPLKPLAKIASGGEMSRVMLAIKNILAEKEKIDTLIFDEVDTGIGGRTAQKVAEKLYDLSKNRQVLCVSHLPQVCAMADKHFKIEKCQQKGRTLTDIISLDDTKKIEEIARMISGAEMTQGTINNAREILALADSIKKNMNN</sequence>
<reference evidence="12" key="2">
    <citation type="submission" date="2024-06" db="EMBL/GenBank/DDBJ databases">
        <authorList>
            <person name="Petrova K.O."/>
            <person name="Toshchakov S.V."/>
            <person name="Boltjanskaja Y.V."/>
            <person name="Kevbrin V.V."/>
        </authorList>
    </citation>
    <scope>NUCLEOTIDE SEQUENCE</scope>
    <source>
        <strain evidence="12">Z-710</strain>
    </source>
</reference>
<keyword evidence="5 9" id="KW-0227">DNA damage</keyword>
<evidence type="ECO:0000256" key="6">
    <source>
        <dbReference type="ARBA" id="ARBA00022840"/>
    </source>
</evidence>
<dbReference type="NCBIfam" id="TIGR00634">
    <property type="entry name" value="recN"/>
    <property type="match status" value="1"/>
</dbReference>
<name>A0AAU8HRN2_9FIRM</name>
<dbReference type="GO" id="GO:0005524">
    <property type="term" value="F:ATP binding"/>
    <property type="evidence" value="ECO:0007669"/>
    <property type="project" value="UniProtKB-KW"/>
</dbReference>
<dbReference type="InterPro" id="IPR027417">
    <property type="entry name" value="P-loop_NTPase"/>
</dbReference>
<evidence type="ECO:0000259" key="11">
    <source>
        <dbReference type="Pfam" id="PF02463"/>
    </source>
</evidence>
<dbReference type="CDD" id="cd03241">
    <property type="entry name" value="ABC_RecN"/>
    <property type="match status" value="1"/>
</dbReference>
<dbReference type="RefSeq" id="WP_353892364.1">
    <property type="nucleotide sequence ID" value="NZ_CP159485.1"/>
</dbReference>
<keyword evidence="10" id="KW-0175">Coiled coil</keyword>
<dbReference type="FunFam" id="3.40.50.300:FF:000356">
    <property type="entry name" value="DNA repair protein RecN"/>
    <property type="match status" value="1"/>
</dbReference>
<feature type="domain" description="RecF/RecN/SMC N-terminal" evidence="11">
    <location>
        <begin position="1"/>
        <end position="526"/>
    </location>
</feature>
<dbReference type="AlphaFoldDB" id="A0AAU8HRN2"/>
<evidence type="ECO:0000256" key="3">
    <source>
        <dbReference type="ARBA" id="ARBA00021315"/>
    </source>
</evidence>
<dbReference type="InterPro" id="IPR004604">
    <property type="entry name" value="DNA_recomb/repair_RecN"/>
</dbReference>
<dbReference type="EMBL" id="CP159485">
    <property type="protein sequence ID" value="XCI27787.1"/>
    <property type="molecule type" value="Genomic_DNA"/>
</dbReference>
<evidence type="ECO:0000313" key="12">
    <source>
        <dbReference type="EMBL" id="XCI27787.1"/>
    </source>
</evidence>
<keyword evidence="6" id="KW-0067">ATP-binding</keyword>
<dbReference type="PANTHER" id="PTHR11059:SF0">
    <property type="entry name" value="DNA REPAIR PROTEIN RECN"/>
    <property type="match status" value="1"/>
</dbReference>
<evidence type="ECO:0000256" key="5">
    <source>
        <dbReference type="ARBA" id="ARBA00022763"/>
    </source>
</evidence>
<evidence type="ECO:0000256" key="9">
    <source>
        <dbReference type="PIRNR" id="PIRNR003128"/>
    </source>
</evidence>
<dbReference type="Gene3D" id="3.40.50.300">
    <property type="entry name" value="P-loop containing nucleotide triphosphate hydrolases"/>
    <property type="match status" value="2"/>
</dbReference>
<keyword evidence="4" id="KW-0547">Nucleotide-binding</keyword>
<organism evidence="12">
    <name type="scientific">Proteinivorax hydrogeniformans</name>
    <dbReference type="NCBI Taxonomy" id="1826727"/>
    <lineage>
        <taxon>Bacteria</taxon>
        <taxon>Bacillati</taxon>
        <taxon>Bacillota</taxon>
        <taxon>Clostridia</taxon>
        <taxon>Eubacteriales</taxon>
        <taxon>Proteinivoracaceae</taxon>
        <taxon>Proteinivorax</taxon>
    </lineage>
</organism>
<dbReference type="InterPro" id="IPR003395">
    <property type="entry name" value="RecF/RecN/SMC_N"/>
</dbReference>
<evidence type="ECO:0000256" key="10">
    <source>
        <dbReference type="SAM" id="Coils"/>
    </source>
</evidence>
<evidence type="ECO:0000256" key="2">
    <source>
        <dbReference type="ARBA" id="ARBA00009441"/>
    </source>
</evidence>
<dbReference type="PIRSF" id="PIRSF003128">
    <property type="entry name" value="RecN"/>
    <property type="match status" value="1"/>
</dbReference>
<comment type="function">
    <text evidence="1 9">May be involved in recombinational repair of damaged DNA.</text>
</comment>
<accession>A0AAU8HRN2</accession>
<evidence type="ECO:0000256" key="4">
    <source>
        <dbReference type="ARBA" id="ARBA00022741"/>
    </source>
</evidence>
<evidence type="ECO:0000256" key="8">
    <source>
        <dbReference type="ARBA" id="ARBA00033408"/>
    </source>
</evidence>
<dbReference type="Pfam" id="PF02463">
    <property type="entry name" value="SMC_N"/>
    <property type="match status" value="1"/>
</dbReference>
<dbReference type="PANTHER" id="PTHR11059">
    <property type="entry name" value="DNA REPAIR PROTEIN RECN"/>
    <property type="match status" value="1"/>
</dbReference>
<feature type="coiled-coil region" evidence="10">
    <location>
        <begin position="301"/>
        <end position="359"/>
    </location>
</feature>
<comment type="similarity">
    <text evidence="2 9">Belongs to the RecN family.</text>
</comment>
<evidence type="ECO:0000256" key="7">
    <source>
        <dbReference type="ARBA" id="ARBA00023204"/>
    </source>
</evidence>
<dbReference type="SUPFAM" id="SSF52540">
    <property type="entry name" value="P-loop containing nucleoside triphosphate hydrolases"/>
    <property type="match status" value="1"/>
</dbReference>
<keyword evidence="7 9" id="KW-0234">DNA repair</keyword>